<sequence length="648" mass="70718">MNSANKSVKNGAGEPLLTKTVKNINLQRGEDGFQGKELNPGNIVRNKSVVLLDRRRNEKAMAKWKLVPPDGGWGWLVLFGATLVNILVPGTVKSFGVLFVEFLEAFDATPSQGMWIPALCYFLYSSLGPVSSILSVKYSYRTVTFLGGAFAAGGMILSFWANSVPYLYGTYGVLVGCGAGLSFPPTVYIVTSYFVKLRGVANGICISGSAFGSILLPPLLRLLLETYGYRGAVLLMGGITLNVFVAALFYDPVENHFKKVKENDETNAEDLHPDPIQTKFMISEDSMTSLPHIPHNNSFLEQSDLAEMGFNRSASSAAVQNVKSPHRERKISVPTGKHEMMKAKQGHAGSGQNMNSNSALHSVPEKQQNGEMEFSHGKFPSTRRITKPAPPRRSTSTSSFQYVSTPYHGSTLTLQPETFASSFSLRSTSMRGRPTKTDEESPKKVKLFDVTLLKDPLYLIILISNATNAISYTNFIILLPSYAQNLHFDKNSGALLLSIVSALDLVGRIGGSALSDLTTFPKSWYFFGGLFISGISLALMPFFENYWVIASFCSVFGLASGTYVGITAIVMADMLGEERLQSTYGISLFVNGILQLIGPPICGLWFESTQSFVSLFCSLGIILSAGSLLWSFVPCIKKSNKTDDQDDD</sequence>
<keyword evidence="4" id="KW-1185">Reference proteome</keyword>
<dbReference type="Pfam" id="PF07690">
    <property type="entry name" value="MFS_1"/>
    <property type="match status" value="2"/>
</dbReference>
<feature type="transmembrane region" description="Helical" evidence="2">
    <location>
        <begin position="523"/>
        <end position="543"/>
    </location>
</feature>
<organism evidence="3 4">
    <name type="scientific">Rhynchophorus ferrugineus</name>
    <name type="common">Red palm weevil</name>
    <name type="synonym">Curculio ferrugineus</name>
    <dbReference type="NCBI Taxonomy" id="354439"/>
    <lineage>
        <taxon>Eukaryota</taxon>
        <taxon>Metazoa</taxon>
        <taxon>Ecdysozoa</taxon>
        <taxon>Arthropoda</taxon>
        <taxon>Hexapoda</taxon>
        <taxon>Insecta</taxon>
        <taxon>Pterygota</taxon>
        <taxon>Neoptera</taxon>
        <taxon>Endopterygota</taxon>
        <taxon>Coleoptera</taxon>
        <taxon>Polyphaga</taxon>
        <taxon>Cucujiformia</taxon>
        <taxon>Curculionidae</taxon>
        <taxon>Dryophthorinae</taxon>
        <taxon>Rhynchophorus</taxon>
    </lineage>
</organism>
<dbReference type="SUPFAM" id="SSF103473">
    <property type="entry name" value="MFS general substrate transporter"/>
    <property type="match status" value="1"/>
</dbReference>
<feature type="transmembrane region" description="Helical" evidence="2">
    <location>
        <begin position="167"/>
        <end position="188"/>
    </location>
</feature>
<reference evidence="3" key="1">
    <citation type="submission" date="2020-08" db="EMBL/GenBank/DDBJ databases">
        <title>Genome sequencing and assembly of the red palm weevil Rhynchophorus ferrugineus.</title>
        <authorList>
            <person name="Dias G.B."/>
            <person name="Bergman C.M."/>
            <person name="Manee M."/>
        </authorList>
    </citation>
    <scope>NUCLEOTIDE SEQUENCE</scope>
    <source>
        <strain evidence="3">AA-2017</strain>
        <tissue evidence="3">Whole larva</tissue>
    </source>
</reference>
<dbReference type="Gene3D" id="1.20.1250.20">
    <property type="entry name" value="MFS general substrate transporter like domains"/>
    <property type="match status" value="2"/>
</dbReference>
<dbReference type="InterPro" id="IPR050327">
    <property type="entry name" value="Proton-linked_MCT"/>
</dbReference>
<accession>A0A834ID65</accession>
<dbReference type="Proteomes" id="UP000625711">
    <property type="component" value="Unassembled WGS sequence"/>
</dbReference>
<feature type="transmembrane region" description="Helical" evidence="2">
    <location>
        <begin position="143"/>
        <end position="161"/>
    </location>
</feature>
<evidence type="ECO:0000256" key="1">
    <source>
        <dbReference type="SAM" id="MobiDB-lite"/>
    </source>
</evidence>
<dbReference type="OrthoDB" id="6499973at2759"/>
<dbReference type="AlphaFoldDB" id="A0A834ID65"/>
<keyword evidence="2" id="KW-0812">Transmembrane</keyword>
<feature type="transmembrane region" description="Helical" evidence="2">
    <location>
        <begin position="112"/>
        <end position="136"/>
    </location>
</feature>
<feature type="transmembrane region" description="Helical" evidence="2">
    <location>
        <begin position="549"/>
        <end position="572"/>
    </location>
</feature>
<feature type="compositionally biased region" description="Polar residues" evidence="1">
    <location>
        <begin position="350"/>
        <end position="370"/>
    </location>
</feature>
<evidence type="ECO:0000313" key="4">
    <source>
        <dbReference type="Proteomes" id="UP000625711"/>
    </source>
</evidence>
<comment type="caution">
    <text evidence="3">The sequence shown here is derived from an EMBL/GenBank/DDBJ whole genome shotgun (WGS) entry which is preliminary data.</text>
</comment>
<dbReference type="FunFam" id="1.20.1250.20:FF:000320">
    <property type="entry name" value="Monocarboxylate transporter"/>
    <property type="match status" value="1"/>
</dbReference>
<name>A0A834ID65_RHYFE</name>
<keyword evidence="2" id="KW-1133">Transmembrane helix</keyword>
<feature type="region of interest" description="Disordered" evidence="1">
    <location>
        <begin position="316"/>
        <end position="401"/>
    </location>
</feature>
<feature type="transmembrane region" description="Helical" evidence="2">
    <location>
        <begin position="232"/>
        <end position="250"/>
    </location>
</feature>
<dbReference type="EMBL" id="JAACXV010013919">
    <property type="protein sequence ID" value="KAF7271677.1"/>
    <property type="molecule type" value="Genomic_DNA"/>
</dbReference>
<dbReference type="PANTHER" id="PTHR11360:SF293">
    <property type="entry name" value="HERMES, ISOFORM A"/>
    <property type="match status" value="1"/>
</dbReference>
<proteinExistence type="predicted"/>
<feature type="transmembrane region" description="Helical" evidence="2">
    <location>
        <begin position="200"/>
        <end position="220"/>
    </location>
</feature>
<keyword evidence="2" id="KW-0472">Membrane</keyword>
<dbReference type="PANTHER" id="PTHR11360">
    <property type="entry name" value="MONOCARBOXYLATE TRANSPORTER"/>
    <property type="match status" value="1"/>
</dbReference>
<feature type="transmembrane region" description="Helical" evidence="2">
    <location>
        <begin position="584"/>
        <end position="606"/>
    </location>
</feature>
<feature type="transmembrane region" description="Helical" evidence="2">
    <location>
        <begin position="73"/>
        <end position="92"/>
    </location>
</feature>
<dbReference type="InterPro" id="IPR036259">
    <property type="entry name" value="MFS_trans_sf"/>
</dbReference>
<dbReference type="CDD" id="cd17352">
    <property type="entry name" value="MFS_MCT_SLC16"/>
    <property type="match status" value="1"/>
</dbReference>
<feature type="transmembrane region" description="Helical" evidence="2">
    <location>
        <begin position="612"/>
        <end position="633"/>
    </location>
</feature>
<dbReference type="InterPro" id="IPR011701">
    <property type="entry name" value="MFS"/>
</dbReference>
<dbReference type="GO" id="GO:0008028">
    <property type="term" value="F:monocarboxylic acid transmembrane transporter activity"/>
    <property type="evidence" value="ECO:0007669"/>
    <property type="project" value="TreeGrafter"/>
</dbReference>
<gene>
    <name evidence="3" type="ORF">GWI33_015474</name>
</gene>
<protein>
    <submittedName>
        <fullName evidence="3">Uncharacterized protein</fullName>
    </submittedName>
</protein>
<evidence type="ECO:0000313" key="3">
    <source>
        <dbReference type="EMBL" id="KAF7271677.1"/>
    </source>
</evidence>
<evidence type="ECO:0000256" key="2">
    <source>
        <dbReference type="SAM" id="Phobius"/>
    </source>
</evidence>
<feature type="transmembrane region" description="Helical" evidence="2">
    <location>
        <begin position="457"/>
        <end position="482"/>
    </location>
</feature>